<evidence type="ECO:0008006" key="2">
    <source>
        <dbReference type="Google" id="ProtNLM"/>
    </source>
</evidence>
<dbReference type="InterPro" id="IPR013320">
    <property type="entry name" value="ConA-like_dom_sf"/>
</dbReference>
<evidence type="ECO:0000313" key="1">
    <source>
        <dbReference type="EMBL" id="KKL97702.1"/>
    </source>
</evidence>
<dbReference type="SUPFAM" id="SSF49899">
    <property type="entry name" value="Concanavalin A-like lectins/glucanases"/>
    <property type="match status" value="2"/>
</dbReference>
<organism evidence="1">
    <name type="scientific">marine sediment metagenome</name>
    <dbReference type="NCBI Taxonomy" id="412755"/>
    <lineage>
        <taxon>unclassified sequences</taxon>
        <taxon>metagenomes</taxon>
        <taxon>ecological metagenomes</taxon>
    </lineage>
</organism>
<dbReference type="Pfam" id="PF13385">
    <property type="entry name" value="Laminin_G_3"/>
    <property type="match status" value="1"/>
</dbReference>
<protein>
    <recommendedName>
        <fullName evidence="2">LamG-like jellyroll fold domain-containing protein</fullName>
    </recommendedName>
</protein>
<proteinExistence type="predicted"/>
<dbReference type="Gene3D" id="2.60.120.200">
    <property type="match status" value="1"/>
</dbReference>
<feature type="non-terminal residue" evidence="1">
    <location>
        <position position="247"/>
    </location>
</feature>
<reference evidence="1" key="1">
    <citation type="journal article" date="2015" name="Nature">
        <title>Complex archaea that bridge the gap between prokaryotes and eukaryotes.</title>
        <authorList>
            <person name="Spang A."/>
            <person name="Saw J.H."/>
            <person name="Jorgensen S.L."/>
            <person name="Zaremba-Niedzwiedzka K."/>
            <person name="Martijn J."/>
            <person name="Lind A.E."/>
            <person name="van Eijk R."/>
            <person name="Schleper C."/>
            <person name="Guy L."/>
            <person name="Ettema T.J."/>
        </authorList>
    </citation>
    <scope>NUCLEOTIDE SEQUENCE</scope>
</reference>
<name>A0A0F9JFC8_9ZZZZ</name>
<accession>A0A0F9JFC8</accession>
<dbReference type="AlphaFoldDB" id="A0A0F9JFC8"/>
<gene>
    <name evidence="1" type="ORF">LCGC14_1831740</name>
</gene>
<comment type="caution">
    <text evidence="1">The sequence shown here is derived from an EMBL/GenBank/DDBJ whole genome shotgun (WGS) entry which is preliminary data.</text>
</comment>
<dbReference type="EMBL" id="LAZR01018104">
    <property type="protein sequence ID" value="KKL97702.1"/>
    <property type="molecule type" value="Genomic_DNA"/>
</dbReference>
<sequence>MWSTENSYTLGGALTLDASTLGAETISGPDHFFQGQVAGVLMFNRALGPDECLGIAKGKTFSYLDSLVSWWDMSTINPPDIGFRNLGNDGVGTGLVAATDIVNGIGGGLGMEFDAAGEYVTVPHDSSLNVGGGGFSMSVWVKVNTLGVHKGVFSKLTGDDGYTLYFWTDDTLYWRVDAANARSHTFGGAGVSIGRWYHVVVTHDGANTSELYVDGVLATGGTGVGTVTAVTDDLILGMRTAAGLDGV</sequence>